<feature type="compositionally biased region" description="Acidic residues" evidence="6">
    <location>
        <begin position="16"/>
        <end position="26"/>
    </location>
</feature>
<dbReference type="Pfam" id="PF00324">
    <property type="entry name" value="AA_permease"/>
    <property type="match status" value="1"/>
</dbReference>
<evidence type="ECO:0000256" key="5">
    <source>
        <dbReference type="ARBA" id="ARBA00023136"/>
    </source>
</evidence>
<feature type="domain" description="Amino acid permease/ SLC12A" evidence="8">
    <location>
        <begin position="41"/>
        <end position="500"/>
    </location>
</feature>
<evidence type="ECO:0000256" key="1">
    <source>
        <dbReference type="ARBA" id="ARBA00004141"/>
    </source>
</evidence>
<feature type="transmembrane region" description="Helical" evidence="7">
    <location>
        <begin position="398"/>
        <end position="419"/>
    </location>
</feature>
<evidence type="ECO:0000256" key="6">
    <source>
        <dbReference type="SAM" id="MobiDB-lite"/>
    </source>
</evidence>
<protein>
    <recommendedName>
        <fullName evidence="8">Amino acid permease/ SLC12A domain-containing protein</fullName>
    </recommendedName>
</protein>
<dbReference type="InterPro" id="IPR004841">
    <property type="entry name" value="AA-permease/SLC12A_dom"/>
</dbReference>
<name>A0A1Q3A0Z6_ZYGRO</name>
<feature type="transmembrane region" description="Helical" evidence="7">
    <location>
        <begin position="180"/>
        <end position="202"/>
    </location>
</feature>
<evidence type="ECO:0000256" key="3">
    <source>
        <dbReference type="ARBA" id="ARBA00022692"/>
    </source>
</evidence>
<proteinExistence type="predicted"/>
<dbReference type="eggNOG" id="KOG1286">
    <property type="taxonomic scope" value="Eukaryota"/>
</dbReference>
<dbReference type="PIRSF" id="PIRSF006060">
    <property type="entry name" value="AA_transporter"/>
    <property type="match status" value="1"/>
</dbReference>
<evidence type="ECO:0000313" key="9">
    <source>
        <dbReference type="EMBL" id="GAV49362.1"/>
    </source>
</evidence>
<dbReference type="GO" id="GO:0016020">
    <property type="term" value="C:membrane"/>
    <property type="evidence" value="ECO:0007669"/>
    <property type="project" value="UniProtKB-SubCell"/>
</dbReference>
<dbReference type="EMBL" id="BDGX01000014">
    <property type="protein sequence ID" value="GAV49362.1"/>
    <property type="molecule type" value="Genomic_DNA"/>
</dbReference>
<dbReference type="InterPro" id="IPR050524">
    <property type="entry name" value="APC_YAT"/>
</dbReference>
<evidence type="ECO:0000256" key="2">
    <source>
        <dbReference type="ARBA" id="ARBA00022448"/>
    </source>
</evidence>
<feature type="transmembrane region" description="Helical" evidence="7">
    <location>
        <begin position="229"/>
        <end position="249"/>
    </location>
</feature>
<keyword evidence="3 7" id="KW-0812">Transmembrane</keyword>
<dbReference type="PANTHER" id="PTHR43341:SF9">
    <property type="entry name" value="DICARBOXYLIC AMINO ACID PERMEASE"/>
    <property type="match status" value="1"/>
</dbReference>
<evidence type="ECO:0000256" key="7">
    <source>
        <dbReference type="SAM" id="Phobius"/>
    </source>
</evidence>
<dbReference type="Proteomes" id="UP000187013">
    <property type="component" value="Unassembled WGS sequence"/>
</dbReference>
<dbReference type="FunFam" id="1.20.1740.10:FF:000001">
    <property type="entry name" value="Amino acid permease"/>
    <property type="match status" value="1"/>
</dbReference>
<dbReference type="OMA" id="ILLPWGA"/>
<feature type="region of interest" description="Disordered" evidence="6">
    <location>
        <begin position="1"/>
        <end position="29"/>
    </location>
</feature>
<evidence type="ECO:0000313" key="10">
    <source>
        <dbReference type="Proteomes" id="UP000187013"/>
    </source>
</evidence>
<keyword evidence="4 7" id="KW-1133">Transmembrane helix</keyword>
<feature type="transmembrane region" description="Helical" evidence="7">
    <location>
        <begin position="122"/>
        <end position="143"/>
    </location>
</feature>
<dbReference type="GO" id="GO:0015171">
    <property type="term" value="F:amino acid transmembrane transporter activity"/>
    <property type="evidence" value="ECO:0007669"/>
    <property type="project" value="TreeGrafter"/>
</dbReference>
<feature type="transmembrane region" description="Helical" evidence="7">
    <location>
        <begin position="270"/>
        <end position="289"/>
    </location>
</feature>
<feature type="transmembrane region" description="Helical" evidence="7">
    <location>
        <begin position="40"/>
        <end position="62"/>
    </location>
</feature>
<feature type="transmembrane region" description="Helical" evidence="7">
    <location>
        <begin position="68"/>
        <end position="89"/>
    </location>
</feature>
<organism evidence="9 10">
    <name type="scientific">Zygosaccharomyces rouxii</name>
    <dbReference type="NCBI Taxonomy" id="4956"/>
    <lineage>
        <taxon>Eukaryota</taxon>
        <taxon>Fungi</taxon>
        <taxon>Dikarya</taxon>
        <taxon>Ascomycota</taxon>
        <taxon>Saccharomycotina</taxon>
        <taxon>Saccharomycetes</taxon>
        <taxon>Saccharomycetales</taxon>
        <taxon>Saccharomycetaceae</taxon>
        <taxon>Zygosaccharomyces</taxon>
    </lineage>
</organism>
<dbReference type="PANTHER" id="PTHR43341">
    <property type="entry name" value="AMINO ACID PERMEASE"/>
    <property type="match status" value="1"/>
</dbReference>
<evidence type="ECO:0000259" key="8">
    <source>
        <dbReference type="Pfam" id="PF00324"/>
    </source>
</evidence>
<reference evidence="9 10" key="1">
    <citation type="submission" date="2016-08" db="EMBL/GenBank/DDBJ databases">
        <title>Draft genome sequence of allopolyploid Zygosaccharomyces rouxii.</title>
        <authorList>
            <person name="Watanabe J."/>
            <person name="Uehara K."/>
            <person name="Mogi Y."/>
            <person name="Tsukioka Y."/>
        </authorList>
    </citation>
    <scope>NUCLEOTIDE SEQUENCE [LARGE SCALE GENOMIC DNA]</scope>
    <source>
        <strain evidence="9 10">NBRC 110957</strain>
    </source>
</reference>
<dbReference type="AlphaFoldDB" id="A0A1Q3A0Z6"/>
<keyword evidence="5 7" id="KW-0472">Membrane</keyword>
<sequence>MLEKKGTVVLERPASGEDECESEEIDEKNGNLSRELKPRVVSLLTLGSAVGTGLIIGSGSALAKGGPISLFIAYLFTGSLLCVVIFSLSEMASFAPMDKGFSGYLNRYVDPAFGFAAGWNYFLKYAIVLSANLTAFGLVIGYWRPDVNVGVWVTVLYVTVFCVNFLAVKYFGEIEALLTVFKLLVLVIVYITCLIITCGGAPNHTTTGFRYWRESGALPYLVGGGTGKFLGWWACVVQSIFGFMGSEMIGIVYGETANPKKTIPKSSMNVFFRIGFLYVFGVFILGLAISPVNSKLVHAHSTDANASPFVIAISSSGIKVLPNFVNAALLVFIISSANTDIYICSRQLYGLAKDGAAPKIFLLVNRFKVPVVGCVTGSLLGFLAYMNTKKSAATVFSYITSTVSVFGILNWFYILIAYINYDRAIKAKGISIDDIPFRMWFQPYAAYVTLFFVTIITFFNGYNAFIIKFHYKTFITSYIGVFANILMVIGYKLYFKTKFVKPSEISFRTRNEHEGEEA</sequence>
<gene>
    <name evidence="9" type="ORF">ZYGR_0N07690</name>
</gene>
<dbReference type="Gene3D" id="1.20.1740.10">
    <property type="entry name" value="Amino acid/polyamine transporter I"/>
    <property type="match status" value="1"/>
</dbReference>
<evidence type="ECO:0000256" key="4">
    <source>
        <dbReference type="ARBA" id="ARBA00022989"/>
    </source>
</evidence>
<accession>A0A1Q3A0Z6</accession>
<feature type="transmembrane region" description="Helical" evidence="7">
    <location>
        <begin position="474"/>
        <end position="494"/>
    </location>
</feature>
<dbReference type="OrthoDB" id="3900342at2759"/>
<feature type="transmembrane region" description="Helical" evidence="7">
    <location>
        <begin position="369"/>
        <end position="386"/>
    </location>
</feature>
<feature type="transmembrane region" description="Helical" evidence="7">
    <location>
        <begin position="440"/>
        <end position="462"/>
    </location>
</feature>
<comment type="subcellular location">
    <subcellularLocation>
        <location evidence="1">Membrane</location>
        <topology evidence="1">Multi-pass membrane protein</topology>
    </subcellularLocation>
</comment>
<feature type="transmembrane region" description="Helical" evidence="7">
    <location>
        <begin position="149"/>
        <end position="168"/>
    </location>
</feature>
<comment type="caution">
    <text evidence="9">The sequence shown here is derived from an EMBL/GenBank/DDBJ whole genome shotgun (WGS) entry which is preliminary data.</text>
</comment>
<keyword evidence="2" id="KW-0813">Transport</keyword>